<evidence type="ECO:0000256" key="5">
    <source>
        <dbReference type="ARBA" id="ARBA00022692"/>
    </source>
</evidence>
<dbReference type="EMBL" id="JALQCX010000067">
    <property type="protein sequence ID" value="MCK9817990.1"/>
    <property type="molecule type" value="Genomic_DNA"/>
</dbReference>
<evidence type="ECO:0000259" key="12">
    <source>
        <dbReference type="PROSITE" id="PS50111"/>
    </source>
</evidence>
<evidence type="ECO:0000256" key="11">
    <source>
        <dbReference type="SAM" id="Phobius"/>
    </source>
</evidence>
<dbReference type="Proteomes" id="UP001155163">
    <property type="component" value="Unassembled WGS sequence"/>
</dbReference>
<dbReference type="SMART" id="SM00283">
    <property type="entry name" value="MA"/>
    <property type="match status" value="1"/>
</dbReference>
<dbReference type="InterPro" id="IPR003660">
    <property type="entry name" value="HAMP_dom"/>
</dbReference>
<dbReference type="SUPFAM" id="SSF58104">
    <property type="entry name" value="Methyl-accepting chemotaxis protein (MCP) signaling domain"/>
    <property type="match status" value="1"/>
</dbReference>
<dbReference type="PROSITE" id="PS50885">
    <property type="entry name" value="HAMP"/>
    <property type="match status" value="1"/>
</dbReference>
<accession>A0ABT0JPW1</accession>
<feature type="transmembrane region" description="Helical" evidence="11">
    <location>
        <begin position="362"/>
        <end position="383"/>
    </location>
</feature>
<keyword evidence="3" id="KW-0488">Methylation</keyword>
<keyword evidence="5 11" id="KW-0812">Transmembrane</keyword>
<dbReference type="InterPro" id="IPR004089">
    <property type="entry name" value="MCPsignal_dom"/>
</dbReference>
<evidence type="ECO:0000256" key="2">
    <source>
        <dbReference type="ARBA" id="ARBA00022475"/>
    </source>
</evidence>
<dbReference type="CDD" id="cd11386">
    <property type="entry name" value="MCP_signal"/>
    <property type="match status" value="1"/>
</dbReference>
<evidence type="ECO:0000256" key="6">
    <source>
        <dbReference type="ARBA" id="ARBA00022989"/>
    </source>
</evidence>
<comment type="similarity">
    <text evidence="9">Belongs to the methyl-accepting chemotaxis (MCP) protein family.</text>
</comment>
<evidence type="ECO:0000256" key="1">
    <source>
        <dbReference type="ARBA" id="ARBA00004236"/>
    </source>
</evidence>
<evidence type="ECO:0000256" key="4">
    <source>
        <dbReference type="ARBA" id="ARBA00022500"/>
    </source>
</evidence>
<evidence type="ECO:0000256" key="10">
    <source>
        <dbReference type="PROSITE-ProRule" id="PRU00284"/>
    </source>
</evidence>
<keyword evidence="6 11" id="KW-1133">Transmembrane helix</keyword>
<evidence type="ECO:0000313" key="15">
    <source>
        <dbReference type="Proteomes" id="UP001155163"/>
    </source>
</evidence>
<dbReference type="PANTHER" id="PTHR32089:SF120">
    <property type="entry name" value="METHYL-ACCEPTING CHEMOTAXIS PROTEIN TLPQ"/>
    <property type="match status" value="1"/>
</dbReference>
<dbReference type="Gene3D" id="1.10.287.950">
    <property type="entry name" value="Methyl-accepting chemotaxis protein"/>
    <property type="match status" value="1"/>
</dbReference>
<keyword evidence="4" id="KW-0145">Chemotaxis</keyword>
<proteinExistence type="inferred from homology"/>
<dbReference type="Pfam" id="PF00672">
    <property type="entry name" value="HAMP"/>
    <property type="match status" value="1"/>
</dbReference>
<dbReference type="Pfam" id="PF00015">
    <property type="entry name" value="MCPsignal"/>
    <property type="match status" value="1"/>
</dbReference>
<protein>
    <submittedName>
        <fullName evidence="14">Methyl-accepting chemotaxis protein</fullName>
    </submittedName>
</protein>
<dbReference type="Pfam" id="PF22673">
    <property type="entry name" value="MCP-like_PDC_1"/>
    <property type="match status" value="1"/>
</dbReference>
<feature type="domain" description="Methyl-accepting transducer" evidence="12">
    <location>
        <begin position="440"/>
        <end position="676"/>
    </location>
</feature>
<dbReference type="CDD" id="cd12913">
    <property type="entry name" value="PDC1_MCP_like"/>
    <property type="match status" value="1"/>
</dbReference>
<feature type="domain" description="HAMP" evidence="13">
    <location>
        <begin position="381"/>
        <end position="435"/>
    </location>
</feature>
<dbReference type="CDD" id="cd06225">
    <property type="entry name" value="HAMP"/>
    <property type="match status" value="1"/>
</dbReference>
<comment type="subcellular location">
    <subcellularLocation>
        <location evidence="1">Cell membrane</location>
    </subcellularLocation>
</comment>
<evidence type="ECO:0000256" key="7">
    <source>
        <dbReference type="ARBA" id="ARBA00023136"/>
    </source>
</evidence>
<name>A0ABT0JPW1_9PSED</name>
<evidence type="ECO:0000256" key="3">
    <source>
        <dbReference type="ARBA" id="ARBA00022481"/>
    </source>
</evidence>
<evidence type="ECO:0000313" key="14">
    <source>
        <dbReference type="EMBL" id="MCK9817990.1"/>
    </source>
</evidence>
<keyword evidence="15" id="KW-1185">Reference proteome</keyword>
<reference evidence="14 15" key="2">
    <citation type="journal article" date="2023" name="Plant Pathol.">
        <title>Dismantling and reorganizing Pseudomonas marginalis sensu#lato.</title>
        <authorList>
            <person name="Sawada H."/>
            <person name="Fujikawa T."/>
            <person name="Satou M."/>
        </authorList>
    </citation>
    <scope>NUCLEOTIDE SEQUENCE [LARGE SCALE GENOMIC DNA]</scope>
    <source>
        <strain evidence="14 15">MAFF 302046</strain>
    </source>
</reference>
<sequence length="712" mass="75515">MFERLTIRLKIVLLSGVCLLSVIALVVGMNLYQSAATNQQVKDASSQMLTHGVQNLLQAKAAEKAQLLQRNFSESLQVVNGLNAQLLQLRGLLHSQSLSPETLRHEVNQSLRNAFEHNPTLLGVWLVMEANGLDGRDAEFAGNRTPGSNEQGRFASYWNRSGGSGQNLAVAEQDINNDAPGISGAPYNAFYSCPKNTGKTCLLEPYADAVSGQTLVMTSISQPLRVDGQVIGVVGVDIALDTLQAAAVDARRELFEGAGNMLILSSSGVLAGASGAPDKLGQKVQNALGASGEALLQQLRSNQPQTLDQGESIRALFPVPPIAGASPWAVVIDLPKQVQQADALSLQRLLESAQHDNLLKTLLVTALAAALGLLLMGLCAGSATRPIKQVAAMLQGIASGDGDLTQRLGYSRRDELGELVQGFNRFLDKLQPLIRDIKLSITEARGTADQSSNIARLTSQGMQTQFREIDQVATAAHQMSATAQDVAQSAASAAQAAKGADQSTQDGLQIIAHSTRAIEHLAADVGQSMGQVQTLAANSVQIGQVLEVIRSIAEQTNLLALNAAIEAARAGESGRGFAVVADEVRNLARRTQDSIEQIRGVIEQIQGSTQALVTSMHSSHSQAQDSASQVQDAVAALQRISQAVLVISDMNLQIASAAEEQSVVAEEVNRNVAAIRQVTETLSGQADESAQVSTQLNDLATQQLRLVDQFRV</sequence>
<keyword evidence="7 11" id="KW-0472">Membrane</keyword>
<feature type="transmembrane region" description="Helical" evidence="11">
    <location>
        <begin position="12"/>
        <end position="32"/>
    </location>
</feature>
<dbReference type="Gene3D" id="3.30.450.20">
    <property type="entry name" value="PAS domain"/>
    <property type="match status" value="1"/>
</dbReference>
<keyword evidence="2" id="KW-1003">Cell membrane</keyword>
<gene>
    <name evidence="14" type="ORF">M1B35_28615</name>
</gene>
<reference evidence="14 15" key="1">
    <citation type="journal article" date="2022" name="Int. J. Syst. Evol. Microbiol.">
        <title>Pseudomonas aegrilactucae sp. nov. and Pseudomonas morbosilactucae sp. nov., pathogens causing bacterial rot of lettuce in Japan.</title>
        <authorList>
            <person name="Sawada H."/>
            <person name="Fujikawa T."/>
            <person name="Satou M."/>
        </authorList>
    </citation>
    <scope>NUCLEOTIDE SEQUENCE [LARGE SCALE GENOMIC DNA]</scope>
    <source>
        <strain evidence="14 15">MAFF 302046</strain>
    </source>
</reference>
<dbReference type="SMART" id="SM00304">
    <property type="entry name" value="HAMP"/>
    <property type="match status" value="1"/>
</dbReference>
<organism evidence="14 15">
    <name type="scientific">Pseudomonas morbosilactucae</name>
    <dbReference type="NCBI Taxonomy" id="2938197"/>
    <lineage>
        <taxon>Bacteria</taxon>
        <taxon>Pseudomonadati</taxon>
        <taxon>Pseudomonadota</taxon>
        <taxon>Gammaproteobacteria</taxon>
        <taxon>Pseudomonadales</taxon>
        <taxon>Pseudomonadaceae</taxon>
        <taxon>Pseudomonas</taxon>
    </lineage>
</organism>
<evidence type="ECO:0000256" key="8">
    <source>
        <dbReference type="ARBA" id="ARBA00023224"/>
    </source>
</evidence>
<evidence type="ECO:0000256" key="9">
    <source>
        <dbReference type="ARBA" id="ARBA00029447"/>
    </source>
</evidence>
<evidence type="ECO:0000259" key="13">
    <source>
        <dbReference type="PROSITE" id="PS50885"/>
    </source>
</evidence>
<dbReference type="PROSITE" id="PS50111">
    <property type="entry name" value="CHEMOTAXIS_TRANSDUC_2"/>
    <property type="match status" value="1"/>
</dbReference>
<comment type="caution">
    <text evidence="14">The sequence shown here is derived from an EMBL/GenBank/DDBJ whole genome shotgun (WGS) entry which is preliminary data.</text>
</comment>
<keyword evidence="8 10" id="KW-0807">Transducer</keyword>
<dbReference type="PANTHER" id="PTHR32089">
    <property type="entry name" value="METHYL-ACCEPTING CHEMOTAXIS PROTEIN MCPB"/>
    <property type="match status" value="1"/>
</dbReference>